<organism evidence="2 3">
    <name type="scientific">Pseudosporangium ferrugineum</name>
    <dbReference type="NCBI Taxonomy" id="439699"/>
    <lineage>
        <taxon>Bacteria</taxon>
        <taxon>Bacillati</taxon>
        <taxon>Actinomycetota</taxon>
        <taxon>Actinomycetes</taxon>
        <taxon>Micromonosporales</taxon>
        <taxon>Micromonosporaceae</taxon>
        <taxon>Pseudosporangium</taxon>
    </lineage>
</organism>
<dbReference type="EMBL" id="PVZG01000011">
    <property type="protein sequence ID" value="PRY27099.1"/>
    <property type="molecule type" value="Genomic_DNA"/>
</dbReference>
<sequence length="351" mass="40150">MTAGPTRAMVMRRPGRAVPPIRAPRRPNGLPRRKLRRVARTPRPPMPPGVAMIVPPVRIVRTVVAVGGMVAVGGVVRVASRSRPRSRPRLRSRSRSRLSRFCRFGWFSRIGRIGRSGRSARLLRPPSRRRRFTTVGLDHLDRRFRLHDGIGPGPRQRPAPPRRMRPGRRRSGHMRPGAIRPGRRRLLPRREPVRTSLGPTRPRREPARCSPGPRRARALVTSAPGVHPDLAFLGLALHRRRAGRGRRDRPRGDPLRRDHHRSARRRWDEGHVRDRRSAVREFLGARRDRRQGGQGREADEHHHQEHIPTGRAGEALRAVHAVQALAQHLDRWHEAVVVRLLRHGRHPPQSL</sequence>
<accession>A0A2T0S0Z6</accession>
<reference evidence="2 3" key="1">
    <citation type="submission" date="2018-03" db="EMBL/GenBank/DDBJ databases">
        <title>Genomic Encyclopedia of Archaeal and Bacterial Type Strains, Phase II (KMG-II): from individual species to whole genera.</title>
        <authorList>
            <person name="Goeker M."/>
        </authorList>
    </citation>
    <scope>NUCLEOTIDE SEQUENCE [LARGE SCALE GENOMIC DNA]</scope>
    <source>
        <strain evidence="2 3">DSM 45348</strain>
    </source>
</reference>
<evidence type="ECO:0000313" key="3">
    <source>
        <dbReference type="Proteomes" id="UP000239209"/>
    </source>
</evidence>
<feature type="compositionally biased region" description="Basic and acidic residues" evidence="1">
    <location>
        <begin position="296"/>
        <end position="307"/>
    </location>
</feature>
<evidence type="ECO:0000313" key="2">
    <source>
        <dbReference type="EMBL" id="PRY27099.1"/>
    </source>
</evidence>
<feature type="region of interest" description="Disordered" evidence="1">
    <location>
        <begin position="145"/>
        <end position="217"/>
    </location>
</feature>
<dbReference type="AlphaFoldDB" id="A0A2T0S0Z6"/>
<keyword evidence="3" id="KW-1185">Reference proteome</keyword>
<proteinExistence type="predicted"/>
<evidence type="ECO:0000256" key="1">
    <source>
        <dbReference type="SAM" id="MobiDB-lite"/>
    </source>
</evidence>
<feature type="compositionally biased region" description="Basic residues" evidence="1">
    <location>
        <begin position="240"/>
        <end position="249"/>
    </location>
</feature>
<name>A0A2T0S0Z6_9ACTN</name>
<feature type="compositionally biased region" description="Basic and acidic residues" evidence="1">
    <location>
        <begin position="265"/>
        <end position="286"/>
    </location>
</feature>
<protein>
    <submittedName>
        <fullName evidence="2">Uncharacterized protein</fullName>
    </submittedName>
</protein>
<dbReference type="Proteomes" id="UP000239209">
    <property type="component" value="Unassembled WGS sequence"/>
</dbReference>
<feature type="compositionally biased region" description="Basic residues" evidence="1">
    <location>
        <begin position="160"/>
        <end position="173"/>
    </location>
</feature>
<gene>
    <name evidence="2" type="ORF">CLV70_11162</name>
</gene>
<comment type="caution">
    <text evidence="2">The sequence shown here is derived from an EMBL/GenBank/DDBJ whole genome shotgun (WGS) entry which is preliminary data.</text>
</comment>
<feature type="region of interest" description="Disordered" evidence="1">
    <location>
        <begin position="240"/>
        <end position="307"/>
    </location>
</feature>